<evidence type="ECO:0000313" key="2">
    <source>
        <dbReference type="Proteomes" id="UP001145114"/>
    </source>
</evidence>
<evidence type="ECO:0000313" key="1">
    <source>
        <dbReference type="EMBL" id="KAJ1672682.1"/>
    </source>
</evidence>
<accession>A0ACC1H8M2</accession>
<comment type="caution">
    <text evidence="1">The sequence shown here is derived from an EMBL/GenBank/DDBJ whole genome shotgun (WGS) entry which is preliminary data.</text>
</comment>
<proteinExistence type="predicted"/>
<sequence length="126" mass="14084">LIHAWYLICKYSDDQYQVLVDDENNSHSHVVVITAGLPPQSPAQDLGTAGPMGNNAGYHTGYYPAPYIHGQQQPQSQPQPQQQQYNGHYPAHTQFQAYTQVQQQPGYPEDSSKPPYPPPSYDSISK</sequence>
<keyword evidence="2" id="KW-1185">Reference proteome</keyword>
<feature type="non-terminal residue" evidence="1">
    <location>
        <position position="1"/>
    </location>
</feature>
<dbReference type="EMBL" id="JAMZIH010007997">
    <property type="protein sequence ID" value="KAJ1672682.1"/>
    <property type="molecule type" value="Genomic_DNA"/>
</dbReference>
<name>A0ACC1H8M2_9FUNG</name>
<protein>
    <submittedName>
        <fullName evidence="1">Uncharacterized protein</fullName>
    </submittedName>
</protein>
<reference evidence="1" key="1">
    <citation type="submission" date="2022-06" db="EMBL/GenBank/DDBJ databases">
        <title>Phylogenomic reconstructions and comparative analyses of Kickxellomycotina fungi.</title>
        <authorList>
            <person name="Reynolds N.K."/>
            <person name="Stajich J.E."/>
            <person name="Barry K."/>
            <person name="Grigoriev I.V."/>
            <person name="Crous P."/>
            <person name="Smith M.E."/>
        </authorList>
    </citation>
    <scope>NUCLEOTIDE SEQUENCE</scope>
    <source>
        <strain evidence="1">RSA 2271</strain>
    </source>
</reference>
<dbReference type="Proteomes" id="UP001145114">
    <property type="component" value="Unassembled WGS sequence"/>
</dbReference>
<organism evidence="1 2">
    <name type="scientific">Spiromyces aspiralis</name>
    <dbReference type="NCBI Taxonomy" id="68401"/>
    <lineage>
        <taxon>Eukaryota</taxon>
        <taxon>Fungi</taxon>
        <taxon>Fungi incertae sedis</taxon>
        <taxon>Zoopagomycota</taxon>
        <taxon>Kickxellomycotina</taxon>
        <taxon>Kickxellomycetes</taxon>
        <taxon>Kickxellales</taxon>
        <taxon>Kickxellaceae</taxon>
        <taxon>Spiromyces</taxon>
    </lineage>
</organism>
<gene>
    <name evidence="1" type="ORF">EV182_006708</name>
</gene>